<name>A0A815N294_9BILA</name>
<gene>
    <name evidence="2" type="ORF">ZHD862_LOCUS34466</name>
</gene>
<organism evidence="2 3">
    <name type="scientific">Rotaria sordida</name>
    <dbReference type="NCBI Taxonomy" id="392033"/>
    <lineage>
        <taxon>Eukaryota</taxon>
        <taxon>Metazoa</taxon>
        <taxon>Spiralia</taxon>
        <taxon>Gnathifera</taxon>
        <taxon>Rotifera</taxon>
        <taxon>Eurotatoria</taxon>
        <taxon>Bdelloidea</taxon>
        <taxon>Philodinida</taxon>
        <taxon>Philodinidae</taxon>
        <taxon>Rotaria</taxon>
    </lineage>
</organism>
<dbReference type="InterPro" id="IPR001810">
    <property type="entry name" value="F-box_dom"/>
</dbReference>
<reference evidence="2" key="1">
    <citation type="submission" date="2021-02" db="EMBL/GenBank/DDBJ databases">
        <authorList>
            <person name="Nowell W R."/>
        </authorList>
    </citation>
    <scope>NUCLEOTIDE SEQUENCE</scope>
</reference>
<dbReference type="PROSITE" id="PS50181">
    <property type="entry name" value="FBOX"/>
    <property type="match status" value="1"/>
</dbReference>
<sequence>MNQIKRKLSFNQSSKDEIKKLRNEFDRSITSIENLPMEFFYELFDYLDGYAIYKAFSNLNYRFQQLLNSPSLLFKIQIHHSKYKEGHRNNYKQFLRMNMHKIFSIK</sequence>
<evidence type="ECO:0000259" key="1">
    <source>
        <dbReference type="PROSITE" id="PS50181"/>
    </source>
</evidence>
<evidence type="ECO:0000313" key="3">
    <source>
        <dbReference type="Proteomes" id="UP000663864"/>
    </source>
</evidence>
<dbReference type="EMBL" id="CAJNOT010004461">
    <property type="protein sequence ID" value="CAF1433088.1"/>
    <property type="molecule type" value="Genomic_DNA"/>
</dbReference>
<comment type="caution">
    <text evidence="2">The sequence shown here is derived from an EMBL/GenBank/DDBJ whole genome shotgun (WGS) entry which is preliminary data.</text>
</comment>
<dbReference type="AlphaFoldDB" id="A0A815N294"/>
<protein>
    <recommendedName>
        <fullName evidence="1">F-box domain-containing protein</fullName>
    </recommendedName>
</protein>
<feature type="domain" description="F-box" evidence="1">
    <location>
        <begin position="29"/>
        <end position="77"/>
    </location>
</feature>
<proteinExistence type="predicted"/>
<accession>A0A815N294</accession>
<feature type="non-terminal residue" evidence="2">
    <location>
        <position position="1"/>
    </location>
</feature>
<dbReference type="Proteomes" id="UP000663864">
    <property type="component" value="Unassembled WGS sequence"/>
</dbReference>
<evidence type="ECO:0000313" key="2">
    <source>
        <dbReference type="EMBL" id="CAF1433088.1"/>
    </source>
</evidence>